<feature type="compositionally biased region" description="Polar residues" evidence="4">
    <location>
        <begin position="128"/>
        <end position="139"/>
    </location>
</feature>
<feature type="compositionally biased region" description="Polar residues" evidence="4">
    <location>
        <begin position="399"/>
        <end position="412"/>
    </location>
</feature>
<feature type="compositionally biased region" description="Low complexity" evidence="4">
    <location>
        <begin position="140"/>
        <end position="149"/>
    </location>
</feature>
<comment type="caution">
    <text evidence="6">The sequence shown here is derived from an EMBL/GenBank/DDBJ whole genome shotgun (WGS) entry which is preliminary data.</text>
</comment>
<feature type="compositionally biased region" description="Low complexity" evidence="4">
    <location>
        <begin position="25"/>
        <end position="46"/>
    </location>
</feature>
<dbReference type="InterPro" id="IPR036028">
    <property type="entry name" value="SH3-like_dom_sf"/>
</dbReference>
<evidence type="ECO:0000256" key="1">
    <source>
        <dbReference type="ARBA" id="ARBA00022443"/>
    </source>
</evidence>
<dbReference type="SMART" id="SM00326">
    <property type="entry name" value="SH3"/>
    <property type="match status" value="3"/>
</dbReference>
<feature type="compositionally biased region" description="Polar residues" evidence="4">
    <location>
        <begin position="210"/>
        <end position="231"/>
    </location>
</feature>
<feature type="region of interest" description="Disordered" evidence="4">
    <location>
        <begin position="625"/>
        <end position="803"/>
    </location>
</feature>
<dbReference type="PROSITE" id="PS50002">
    <property type="entry name" value="SH3"/>
    <property type="match status" value="4"/>
</dbReference>
<feature type="compositionally biased region" description="Basic residues" evidence="4">
    <location>
        <begin position="74"/>
        <end position="89"/>
    </location>
</feature>
<feature type="compositionally biased region" description="Pro residues" evidence="4">
    <location>
        <begin position="547"/>
        <end position="559"/>
    </location>
</feature>
<feature type="compositionally biased region" description="Polar residues" evidence="4">
    <location>
        <begin position="245"/>
        <end position="254"/>
    </location>
</feature>
<gene>
    <name evidence="6" type="ORF">CVLEPA_LOCUS18170</name>
</gene>
<dbReference type="SUPFAM" id="SSF50044">
    <property type="entry name" value="SH3-domain"/>
    <property type="match status" value="4"/>
</dbReference>
<feature type="compositionally biased region" description="Polar residues" evidence="4">
    <location>
        <begin position="646"/>
        <end position="662"/>
    </location>
</feature>
<feature type="compositionally biased region" description="Basic residues" evidence="4">
    <location>
        <begin position="319"/>
        <end position="329"/>
    </location>
</feature>
<dbReference type="InterPro" id="IPR001452">
    <property type="entry name" value="SH3_domain"/>
</dbReference>
<feature type="compositionally biased region" description="Polar residues" evidence="4">
    <location>
        <begin position="785"/>
        <end position="794"/>
    </location>
</feature>
<feature type="domain" description="SH3" evidence="5">
    <location>
        <begin position="1094"/>
        <end position="1126"/>
    </location>
</feature>
<feature type="region of interest" description="Disordered" evidence="4">
    <location>
        <begin position="896"/>
        <end position="931"/>
    </location>
</feature>
<keyword evidence="7" id="KW-1185">Reference proteome</keyword>
<evidence type="ECO:0000313" key="7">
    <source>
        <dbReference type="Proteomes" id="UP001642483"/>
    </source>
</evidence>
<evidence type="ECO:0000256" key="4">
    <source>
        <dbReference type="SAM" id="MobiDB-lite"/>
    </source>
</evidence>
<feature type="compositionally biased region" description="Basic and acidic residues" evidence="4">
    <location>
        <begin position="720"/>
        <end position="729"/>
    </location>
</feature>
<dbReference type="PRINTS" id="PR00452">
    <property type="entry name" value="SH3DOMAIN"/>
</dbReference>
<feature type="compositionally biased region" description="Polar residues" evidence="4">
    <location>
        <begin position="508"/>
        <end position="522"/>
    </location>
</feature>
<feature type="compositionally biased region" description="Pro residues" evidence="4">
    <location>
        <begin position="572"/>
        <end position="591"/>
    </location>
</feature>
<evidence type="ECO:0000256" key="2">
    <source>
        <dbReference type="ARBA" id="ARBA00022999"/>
    </source>
</evidence>
<organism evidence="6 7">
    <name type="scientific">Clavelina lepadiformis</name>
    <name type="common">Light-bulb sea squirt</name>
    <name type="synonym">Ascidia lepadiformis</name>
    <dbReference type="NCBI Taxonomy" id="159417"/>
    <lineage>
        <taxon>Eukaryota</taxon>
        <taxon>Metazoa</taxon>
        <taxon>Chordata</taxon>
        <taxon>Tunicata</taxon>
        <taxon>Ascidiacea</taxon>
        <taxon>Aplousobranchia</taxon>
        <taxon>Clavelinidae</taxon>
        <taxon>Clavelina</taxon>
    </lineage>
</organism>
<evidence type="ECO:0000313" key="6">
    <source>
        <dbReference type="EMBL" id="CAK8686218.1"/>
    </source>
</evidence>
<proteinExistence type="predicted"/>
<feature type="compositionally biased region" description="Basic and acidic residues" evidence="4">
    <location>
        <begin position="595"/>
        <end position="611"/>
    </location>
</feature>
<feature type="region of interest" description="Disordered" evidence="4">
    <location>
        <begin position="210"/>
        <end position="455"/>
    </location>
</feature>
<feature type="compositionally biased region" description="Low complexity" evidence="4">
    <location>
        <begin position="272"/>
        <end position="293"/>
    </location>
</feature>
<dbReference type="EMBL" id="CAWYQH010000102">
    <property type="protein sequence ID" value="CAK8686218.1"/>
    <property type="molecule type" value="Genomic_DNA"/>
</dbReference>
<dbReference type="CDD" id="cd00174">
    <property type="entry name" value="SH3"/>
    <property type="match status" value="3"/>
</dbReference>
<feature type="compositionally biased region" description="Pro residues" evidence="4">
    <location>
        <begin position="330"/>
        <end position="342"/>
    </location>
</feature>
<dbReference type="PANTHER" id="PTHR46037">
    <property type="entry name" value="PROTEIN ENHANCER OF SEVENLESS 2B"/>
    <property type="match status" value="1"/>
</dbReference>
<feature type="compositionally biased region" description="Low complexity" evidence="4">
    <location>
        <begin position="303"/>
        <end position="316"/>
    </location>
</feature>
<evidence type="ECO:0000259" key="5">
    <source>
        <dbReference type="PROSITE" id="PS50002"/>
    </source>
</evidence>
<feature type="compositionally biased region" description="Polar residues" evidence="4">
    <location>
        <begin position="700"/>
        <end position="709"/>
    </location>
</feature>
<dbReference type="Pfam" id="PF14604">
    <property type="entry name" value="SH3_9"/>
    <property type="match status" value="1"/>
</dbReference>
<feature type="domain" description="SH3" evidence="5">
    <location>
        <begin position="936"/>
        <end position="995"/>
    </location>
</feature>
<dbReference type="Pfam" id="PF00018">
    <property type="entry name" value="SH3_1"/>
    <property type="match status" value="2"/>
</dbReference>
<feature type="domain" description="SH3" evidence="5">
    <location>
        <begin position="835"/>
        <end position="895"/>
    </location>
</feature>
<feature type="region of interest" description="Disordered" evidence="4">
    <location>
        <begin position="1"/>
        <end position="183"/>
    </location>
</feature>
<dbReference type="InterPro" id="IPR043539">
    <property type="entry name" value="Grb2-like"/>
</dbReference>
<evidence type="ECO:0000256" key="3">
    <source>
        <dbReference type="PROSITE-ProRule" id="PRU00192"/>
    </source>
</evidence>
<feature type="domain" description="SH3" evidence="5">
    <location>
        <begin position="1000"/>
        <end position="1061"/>
    </location>
</feature>
<dbReference type="Gene3D" id="2.30.30.40">
    <property type="entry name" value="SH3 Domains"/>
    <property type="match status" value="4"/>
</dbReference>
<keyword evidence="1 3" id="KW-0728">SH3 domain</keyword>
<feature type="compositionally biased region" description="Polar residues" evidence="4">
    <location>
        <begin position="152"/>
        <end position="167"/>
    </location>
</feature>
<reference evidence="6 7" key="1">
    <citation type="submission" date="2024-02" db="EMBL/GenBank/DDBJ databases">
        <authorList>
            <person name="Daric V."/>
            <person name="Darras S."/>
        </authorList>
    </citation>
    <scope>NUCLEOTIDE SEQUENCE [LARGE SCALE GENOMIC DNA]</scope>
</reference>
<dbReference type="Proteomes" id="UP001642483">
    <property type="component" value="Unassembled WGS sequence"/>
</dbReference>
<feature type="region of interest" description="Disordered" evidence="4">
    <location>
        <begin position="473"/>
        <end position="611"/>
    </location>
</feature>
<keyword evidence="2" id="KW-0727">SH2 domain</keyword>
<sequence>MSESPNRNKRTPPPRPPQPTRPHTRLSSILRNSSPSLISSSHSLPSYDEVVPGPSRPRRGSDGDNQPSLERRPIPRRSRTQRKSQRRIRPQITIVASQPMREHPAFSDGSKGSCVPPEAPPSYDEAIQNGSTDNASFHNSSSPGLSSASRRVLTNTETNQTVPSSSGRLHRNNHEAIFTSSPPSAEIRLRRSIERELPASRTCEINENRFSNEIVTTPDLSRSSPVYNTSSSHHHHPIQTRDEGNTQPCSSESLTLPWKPKPPPKKPELAILKSNQSSSLTSSNSSLDLMNNSEDLVGTRVLAPGAGSSSAPTASPRMSQKKPTPRKLPPRPPSSKAPPPPVSSGQASDIEEDFGYASIKAKPQPRKVKPAPAPKPETLEPESSRGQSPGENGEVSEPTYAQVNRMNKTPKTSKNEKLESPMIQVNVAEVPSTSTDQRDEDDGIDPPLIPYTRPPLEDYEGILFNRDHTATQEINDLFGQESSSQVKPVATARHKPSHDDNGHAGSRVSDNTSMQSNTSNETDSVDLEPPYEEVVFKPTRKKKEASPPKPSSHPPTLPPPRKEQGSKSQTCPPLPSSHPVGPPHPNTPPRSPSEISRREKNGSKGIDVIKRKSLRIKEKSLKMFRHRASIEETDTALINKRKTSLDTDGNPISTATVSTNNPTPGPSGKDKSKKVPPPRPNLPVVLQNKLHKPVPPSHNPAPSTKSNITRDVADAPPAHRRIETGDPPHHPTPRARMKDHEDPSGTASVKKSSSEKMKNVPPRPTPKVGKAASMNRPARPPPVRPTQSFRTDSSGKPVLPHPVEEEKEEALFDLLTKGVKNAKKTTDEQMMQFISEEMLCVALEDYDPTNFTDLSFSAGDRITVIKRIDEGLLFGRNEDGEEGPFPEKYVRLEMEESQAKNANSNNNNSVQGATPKGRVKPPLPPKSAKLKQKHSGVLRQVVALYEYQSTASSDLSFVAGDHIDIIQSLDSEWYKGRLRGHFGIFPKVYVSDMVPHMNSIKTNHSKTLYDFNGIHANELSLSEGDEVEVMCRVDTEWLKGRLVRNGKVGIFPSSFVDRVRPDLPMESGTDLPTSLSSGLDKNKGSYDITMTSAPPVNTATALFAFEGDGPDELSFNSTDTIHVTSK</sequence>
<accession>A0ABP0G3W7</accession>
<name>A0ABP0G3W7_CLALP</name>
<protein>
    <recommendedName>
        <fullName evidence="5">SH3 domain-containing protein</fullName>
    </recommendedName>
</protein>